<proteinExistence type="predicted"/>
<keyword evidence="2" id="KW-1185">Reference proteome</keyword>
<evidence type="ECO:0000313" key="2">
    <source>
        <dbReference type="Proteomes" id="UP000823388"/>
    </source>
</evidence>
<name>A0A8T0NTT1_PANVG</name>
<organism evidence="1 2">
    <name type="scientific">Panicum virgatum</name>
    <name type="common">Blackwell switchgrass</name>
    <dbReference type="NCBI Taxonomy" id="38727"/>
    <lineage>
        <taxon>Eukaryota</taxon>
        <taxon>Viridiplantae</taxon>
        <taxon>Streptophyta</taxon>
        <taxon>Embryophyta</taxon>
        <taxon>Tracheophyta</taxon>
        <taxon>Spermatophyta</taxon>
        <taxon>Magnoliopsida</taxon>
        <taxon>Liliopsida</taxon>
        <taxon>Poales</taxon>
        <taxon>Poaceae</taxon>
        <taxon>PACMAD clade</taxon>
        <taxon>Panicoideae</taxon>
        <taxon>Panicodae</taxon>
        <taxon>Paniceae</taxon>
        <taxon>Panicinae</taxon>
        <taxon>Panicum</taxon>
        <taxon>Panicum sect. Hiantes</taxon>
    </lineage>
</organism>
<protein>
    <submittedName>
        <fullName evidence="1">Uncharacterized protein</fullName>
    </submittedName>
</protein>
<comment type="caution">
    <text evidence="1">The sequence shown here is derived from an EMBL/GenBank/DDBJ whole genome shotgun (WGS) entry which is preliminary data.</text>
</comment>
<dbReference type="EMBL" id="CM029053">
    <property type="protein sequence ID" value="KAG2550626.1"/>
    <property type="molecule type" value="Genomic_DNA"/>
</dbReference>
<gene>
    <name evidence="1" type="ORF">PVAP13_9KG325632</name>
</gene>
<dbReference type="AlphaFoldDB" id="A0A8T0NTT1"/>
<reference evidence="1" key="1">
    <citation type="submission" date="2020-05" db="EMBL/GenBank/DDBJ databases">
        <title>WGS assembly of Panicum virgatum.</title>
        <authorList>
            <person name="Lovell J.T."/>
            <person name="Jenkins J."/>
            <person name="Shu S."/>
            <person name="Juenger T.E."/>
            <person name="Schmutz J."/>
        </authorList>
    </citation>
    <scope>NUCLEOTIDE SEQUENCE</scope>
    <source>
        <strain evidence="1">AP13</strain>
    </source>
</reference>
<accession>A0A8T0NTT1</accession>
<dbReference type="Proteomes" id="UP000823388">
    <property type="component" value="Chromosome 9K"/>
</dbReference>
<sequence length="113" mass="12606">MASSGRFNTDSMTGQVLCVELWLPNGFTPSPFFIRPSQCQRKSWASFCVANMHFKRGMIGKYHATLTGPPPLPFLPLIFTGSFPSSALSPPYFILLYRLNPHLGQSSRSSYSQ</sequence>
<evidence type="ECO:0000313" key="1">
    <source>
        <dbReference type="EMBL" id="KAG2550626.1"/>
    </source>
</evidence>